<reference evidence="2 3" key="1">
    <citation type="submission" date="2018-10" db="EMBL/GenBank/DDBJ databases">
        <title>Draft genome sequence of Bacillus salarius IM0101, isolated from a hypersaline soil in Inner Mongolia, China.</title>
        <authorList>
            <person name="Yamprayoonswat W."/>
            <person name="Boonvisut S."/>
            <person name="Jumpathong W."/>
            <person name="Sittihan S."/>
            <person name="Ruangsuj P."/>
            <person name="Wanthongcharoen S."/>
            <person name="Thongpramul N."/>
            <person name="Pimmason S."/>
            <person name="Yu B."/>
            <person name="Yasawong M."/>
        </authorList>
    </citation>
    <scope>NUCLEOTIDE SEQUENCE [LARGE SCALE GENOMIC DNA]</scope>
    <source>
        <strain evidence="2 3">IM0101</strain>
    </source>
</reference>
<keyword evidence="3" id="KW-1185">Reference proteome</keyword>
<keyword evidence="1" id="KW-1133">Transmembrane helix</keyword>
<dbReference type="OrthoDB" id="9789704at2"/>
<sequence>MVFIIAGFICIIAAIPAVMIGVIGTNIDWSTIGGVTPNDPAMVLPEVLRFSTPEWIATLGLGALAALLCLPWVPSSIDVSMEYLPTVF</sequence>
<dbReference type="AlphaFoldDB" id="A0A3R9P678"/>
<keyword evidence="1" id="KW-0472">Membrane</keyword>
<feature type="transmembrane region" description="Helical" evidence="1">
    <location>
        <begin position="55"/>
        <end position="73"/>
    </location>
</feature>
<keyword evidence="1" id="KW-0812">Transmembrane</keyword>
<feature type="transmembrane region" description="Helical" evidence="1">
    <location>
        <begin position="7"/>
        <end position="27"/>
    </location>
</feature>
<accession>A0A3R9P678</accession>
<dbReference type="EMBL" id="RBVX01000027">
    <property type="protein sequence ID" value="RSL31191.1"/>
    <property type="molecule type" value="Genomic_DNA"/>
</dbReference>
<proteinExistence type="predicted"/>
<protein>
    <submittedName>
        <fullName evidence="2">Uncharacterized protein</fullName>
    </submittedName>
</protein>
<evidence type="ECO:0000256" key="1">
    <source>
        <dbReference type="SAM" id="Phobius"/>
    </source>
</evidence>
<comment type="caution">
    <text evidence="2">The sequence shown here is derived from an EMBL/GenBank/DDBJ whole genome shotgun (WGS) entry which is preliminary data.</text>
</comment>
<dbReference type="Proteomes" id="UP000275076">
    <property type="component" value="Unassembled WGS sequence"/>
</dbReference>
<name>A0A3R9P678_9BACI</name>
<organism evidence="2 3">
    <name type="scientific">Salibacterium salarium</name>
    <dbReference type="NCBI Taxonomy" id="284579"/>
    <lineage>
        <taxon>Bacteria</taxon>
        <taxon>Bacillati</taxon>
        <taxon>Bacillota</taxon>
        <taxon>Bacilli</taxon>
        <taxon>Bacillales</taxon>
        <taxon>Bacillaceae</taxon>
    </lineage>
</organism>
<evidence type="ECO:0000313" key="3">
    <source>
        <dbReference type="Proteomes" id="UP000275076"/>
    </source>
</evidence>
<evidence type="ECO:0000313" key="2">
    <source>
        <dbReference type="EMBL" id="RSL31191.1"/>
    </source>
</evidence>
<gene>
    <name evidence="2" type="ORF">D7Z54_22035</name>
</gene>
<dbReference type="RefSeq" id="WP_125559077.1">
    <property type="nucleotide sequence ID" value="NZ_RBVX01000027.1"/>
</dbReference>